<reference evidence="1" key="1">
    <citation type="submission" date="2013-11" db="EMBL/GenBank/DDBJ databases">
        <title>The Genome Sequence of Phytophthora parasitica IAC_01/95.</title>
        <authorList>
            <consortium name="The Broad Institute Genomics Platform"/>
            <person name="Russ C."/>
            <person name="Tyler B."/>
            <person name="Panabieres F."/>
            <person name="Shan W."/>
            <person name="Tripathy S."/>
            <person name="Grunwald N."/>
            <person name="Machado M."/>
            <person name="Johnson C.S."/>
            <person name="Arredondo F."/>
            <person name="Hong C."/>
            <person name="Coffey M."/>
            <person name="Young S.K."/>
            <person name="Zeng Q."/>
            <person name="Gargeya S."/>
            <person name="Fitzgerald M."/>
            <person name="Abouelleil A."/>
            <person name="Alvarado L."/>
            <person name="Chapman S.B."/>
            <person name="Gainer-Dewar J."/>
            <person name="Goldberg J."/>
            <person name="Griggs A."/>
            <person name="Gujja S."/>
            <person name="Hansen M."/>
            <person name="Howarth C."/>
            <person name="Imamovic A."/>
            <person name="Ireland A."/>
            <person name="Larimer J."/>
            <person name="McCowan C."/>
            <person name="Murphy C."/>
            <person name="Pearson M."/>
            <person name="Poon T.W."/>
            <person name="Priest M."/>
            <person name="Roberts A."/>
            <person name="Saif S."/>
            <person name="Shea T."/>
            <person name="Sykes S."/>
            <person name="Wortman J."/>
            <person name="Nusbaum C."/>
            <person name="Birren B."/>
        </authorList>
    </citation>
    <scope>NUCLEOTIDE SEQUENCE [LARGE SCALE GENOMIC DNA]</scope>
    <source>
        <strain evidence="1">IAC_01/95</strain>
    </source>
</reference>
<name>W2M9Q1_PHYNI</name>
<organism evidence="1">
    <name type="scientific">Phytophthora nicotianae</name>
    <name type="common">Potato buckeye rot agent</name>
    <name type="synonym">Phytophthora parasitica</name>
    <dbReference type="NCBI Taxonomy" id="4792"/>
    <lineage>
        <taxon>Eukaryota</taxon>
        <taxon>Sar</taxon>
        <taxon>Stramenopiles</taxon>
        <taxon>Oomycota</taxon>
        <taxon>Peronosporomycetes</taxon>
        <taxon>Peronosporales</taxon>
        <taxon>Peronosporaceae</taxon>
        <taxon>Phytophthora</taxon>
    </lineage>
</organism>
<evidence type="ECO:0000313" key="1">
    <source>
        <dbReference type="EMBL" id="ETM33117.1"/>
    </source>
</evidence>
<dbReference type="VEuPathDB" id="FungiDB:PPTG_05725"/>
<dbReference type="Proteomes" id="UP000054532">
    <property type="component" value="Unassembled WGS sequence"/>
</dbReference>
<gene>
    <name evidence="1" type="ORF">L914_19611</name>
</gene>
<dbReference type="PANTHER" id="PTHR33206:SF1">
    <property type="entry name" value="DNA-DIRECTED DNA POLYMERASE"/>
    <property type="match status" value="1"/>
</dbReference>
<protein>
    <submittedName>
        <fullName evidence="1">Uncharacterized protein</fullName>
    </submittedName>
</protein>
<sequence length="403" mass="47015">MVKAITVPKTKNKCVFHCIAYHNQDDPKKDRRRIQALVKQAFKQYCSFKDITYTLVLYRTFKPLDIIQFDELEECFQLSINVFTMEIDFGNVDCIRRSDKEYDAANILSHDNHALYIKNLDMLQHKYQCSKCEMVFVSSERPKNHAKNQCERVNIEYFPAQPAIYRLAPNAIGSMLTKYSIKNTDHYLDHFIVAGRFANFFDFHNKIGFGKQRSDYGNLKQTIDQVPVLGFNSAFDSKLRGTAISDEDYKRVQFVWSHYEMKSIKDLVFWYNNLDVAPFIKAIKAQCQLFKRFNLDMFTDGVSLPGLSEKIMYQTCFKNLRINNKLGNINGNILFSCVDCNIARKDMFLKGFRYKKLLEFNSDTPVYSIDKEEKEICGKMKANIAGGPSIIFNRYAKRDETKI</sequence>
<proteinExistence type="predicted"/>
<dbReference type="VEuPathDB" id="FungiDB:PPTG_05726"/>
<accession>W2M9Q1</accession>
<dbReference type="EMBL" id="KI696132">
    <property type="protein sequence ID" value="ETM33117.1"/>
    <property type="molecule type" value="Genomic_DNA"/>
</dbReference>
<dbReference type="PANTHER" id="PTHR33206">
    <property type="entry name" value="PROTEIN CBG10425"/>
    <property type="match status" value="1"/>
</dbReference>
<dbReference type="AlphaFoldDB" id="W2M9Q1"/>